<dbReference type="CDD" id="cd05017">
    <property type="entry name" value="SIS_PGI_PMI_1"/>
    <property type="match status" value="1"/>
</dbReference>
<dbReference type="Gene3D" id="3.40.50.10490">
    <property type="entry name" value="Glucose-6-phosphate isomerase like protein, domain 1"/>
    <property type="match status" value="2"/>
</dbReference>
<dbReference type="GO" id="GO:0004347">
    <property type="term" value="F:glucose-6-phosphate isomerase activity"/>
    <property type="evidence" value="ECO:0007669"/>
    <property type="project" value="InterPro"/>
</dbReference>
<evidence type="ECO:0000313" key="4">
    <source>
        <dbReference type="EMBL" id="HHE75497.1"/>
    </source>
</evidence>
<dbReference type="InterPro" id="IPR001347">
    <property type="entry name" value="SIS_dom"/>
</dbReference>
<keyword evidence="2 4" id="KW-0413">Isomerase</keyword>
<sequence>MEELDNIEYIKKIDRENMGASIHSLPDDMFALLRKLKDFETWNMGEINKILFAGMGGSAIAGDLVSHWLMDRVDAPIFVVRSPGIPAWVDEKTLGIFISYSGNTKETISAFKEAKDRGSKIVTISSGGLLEELSKKYKIRHIKVKKGMQPRAAIAHLFLSSLIPLYANRIIGKKEMEDIEKTINSIKELREEIRIEEPSDKNVAKKIAIKIKGKMPWIYAYDFLIPVARRWVTQINENSKTLAIYFEVPECNHNHVVALAENIKEFKIAPVFLRSEEDEFTQINMDYLEEIYRKNSIEPIEVKAQGESKLAKMFCSLYLGDYVSYY</sequence>
<dbReference type="NCBIfam" id="TIGR02128">
    <property type="entry name" value="G6PI_arch"/>
    <property type="match status" value="1"/>
</dbReference>
<feature type="non-terminal residue" evidence="4">
    <location>
        <position position="326"/>
    </location>
</feature>
<dbReference type="EMBL" id="DRTM01000001">
    <property type="protein sequence ID" value="HHE75497.1"/>
    <property type="molecule type" value="Genomic_DNA"/>
</dbReference>
<dbReference type="AlphaFoldDB" id="A0A7J3T951"/>
<dbReference type="Proteomes" id="UP000886130">
    <property type="component" value="Unassembled WGS sequence"/>
</dbReference>
<name>A0A7J3T951_9ARCH</name>
<protein>
    <submittedName>
        <fullName evidence="4">Bifunctional phosphoglucose/phosphomannose isomerase</fullName>
    </submittedName>
</protein>
<evidence type="ECO:0000256" key="1">
    <source>
        <dbReference type="ARBA" id="ARBA00010523"/>
    </source>
</evidence>
<organism evidence="4">
    <name type="scientific">Candidatus Aciduliprofundum boonei</name>
    <dbReference type="NCBI Taxonomy" id="379547"/>
    <lineage>
        <taxon>Archaea</taxon>
        <taxon>Methanobacteriati</taxon>
        <taxon>Thermoplasmatota</taxon>
        <taxon>DHVE2 group</taxon>
        <taxon>Candidatus Aciduliprofundum</taxon>
    </lineage>
</organism>
<dbReference type="SUPFAM" id="SSF53697">
    <property type="entry name" value="SIS domain"/>
    <property type="match status" value="1"/>
</dbReference>
<dbReference type="GO" id="GO:1901135">
    <property type="term" value="P:carbohydrate derivative metabolic process"/>
    <property type="evidence" value="ECO:0007669"/>
    <property type="project" value="InterPro"/>
</dbReference>
<dbReference type="GO" id="GO:0097367">
    <property type="term" value="F:carbohydrate derivative binding"/>
    <property type="evidence" value="ECO:0007669"/>
    <property type="project" value="InterPro"/>
</dbReference>
<dbReference type="PROSITE" id="PS51464">
    <property type="entry name" value="SIS"/>
    <property type="match status" value="1"/>
</dbReference>
<dbReference type="GO" id="GO:0004476">
    <property type="term" value="F:mannose-6-phosphate isomerase activity"/>
    <property type="evidence" value="ECO:0007669"/>
    <property type="project" value="InterPro"/>
</dbReference>
<dbReference type="InterPro" id="IPR019490">
    <property type="entry name" value="Glu6P/Mann6P_isomerase_C"/>
</dbReference>
<dbReference type="Pfam" id="PF01380">
    <property type="entry name" value="SIS"/>
    <property type="match status" value="1"/>
</dbReference>
<dbReference type="Pfam" id="PF10432">
    <property type="entry name" value="bact-PGI_C"/>
    <property type="match status" value="1"/>
</dbReference>
<dbReference type="GO" id="GO:0005975">
    <property type="term" value="P:carbohydrate metabolic process"/>
    <property type="evidence" value="ECO:0007669"/>
    <property type="project" value="InterPro"/>
</dbReference>
<dbReference type="InterPro" id="IPR046348">
    <property type="entry name" value="SIS_dom_sf"/>
</dbReference>
<dbReference type="InterPro" id="IPR035484">
    <property type="entry name" value="SIS_PGI/PMI_1"/>
</dbReference>
<comment type="similarity">
    <text evidence="1">Belongs to the PGI/PMI family.</text>
</comment>
<comment type="caution">
    <text evidence="4">The sequence shown here is derived from an EMBL/GenBank/DDBJ whole genome shotgun (WGS) entry which is preliminary data.</text>
</comment>
<evidence type="ECO:0000256" key="2">
    <source>
        <dbReference type="ARBA" id="ARBA00023235"/>
    </source>
</evidence>
<reference evidence="4" key="1">
    <citation type="journal article" date="2020" name="mSystems">
        <title>Genome- and Community-Level Interaction Insights into Carbon Utilization and Element Cycling Functions of Hydrothermarchaeota in Hydrothermal Sediment.</title>
        <authorList>
            <person name="Zhou Z."/>
            <person name="Liu Y."/>
            <person name="Xu W."/>
            <person name="Pan J."/>
            <person name="Luo Z.H."/>
            <person name="Li M."/>
        </authorList>
    </citation>
    <scope>NUCLEOTIDE SEQUENCE [LARGE SCALE GENOMIC DNA]</scope>
    <source>
        <strain evidence="4">HyVt-85</strain>
    </source>
</reference>
<accession>A0A7J3T951</accession>
<feature type="domain" description="SIS" evidence="3">
    <location>
        <begin position="32"/>
        <end position="173"/>
    </location>
</feature>
<proteinExistence type="inferred from homology"/>
<evidence type="ECO:0000259" key="3">
    <source>
        <dbReference type="PROSITE" id="PS51464"/>
    </source>
</evidence>
<gene>
    <name evidence="4" type="ORF">ENL31_00010</name>
</gene>